<organism evidence="2 3">
    <name type="scientific">Massariosphaeria phaeospora</name>
    <dbReference type="NCBI Taxonomy" id="100035"/>
    <lineage>
        <taxon>Eukaryota</taxon>
        <taxon>Fungi</taxon>
        <taxon>Dikarya</taxon>
        <taxon>Ascomycota</taxon>
        <taxon>Pezizomycotina</taxon>
        <taxon>Dothideomycetes</taxon>
        <taxon>Pleosporomycetidae</taxon>
        <taxon>Pleosporales</taxon>
        <taxon>Pleosporales incertae sedis</taxon>
        <taxon>Massariosphaeria</taxon>
    </lineage>
</organism>
<feature type="region of interest" description="Disordered" evidence="1">
    <location>
        <begin position="628"/>
        <end position="680"/>
    </location>
</feature>
<feature type="compositionally biased region" description="Polar residues" evidence="1">
    <location>
        <begin position="635"/>
        <end position="645"/>
    </location>
</feature>
<gene>
    <name evidence="2" type="ORF">BDV95DRAFT_606100</name>
</gene>
<sequence length="680" mass="75398">MGGKNSSKKHWTRLDLASIAILAPSNERSDTPTSSKNAPSSSSHSNEENSLQDLESSLGGLILTPNTADLETFTANQSQRSERSLPCAKYPPNLQPIPISQPIARTVLSLSGSGNPIPSPLSSDSSKRPHWSSPQPLAVDLVPFKVYFIPSSRQVAKDSVVQDQKRQTGFFSHPALVVGWDDDYTYFYALTKKPPEAIGQLDMCLKIGNTHEEGGERVLKLAQGSAAMEHETWVNLEQQFYIENKILREWRNNVIIAPDSQVKLWKMVELLESLQNRYLYKPLPRDLTGVDPGTILMLPNEPTASTLGAPVMVIAKEFTRGKTRVRFLRVKQIGIQPLAERALRARLSSLMIAQEPCKGHDRTPVMVLEPGCPNLREPSYVEVCEAAKWADASKFKTWCWPAIRIQASSIETLLRYMKKLPVMLEPPPPSVIYSYGQINAGFATHGPNGNTTTSHFVPPFTDFNKYNQPVQNPQYSVPSLQAPTTYGHGNIGPLHHHIPKTPQQQLPQTQGGAHNGWTASDGPRNWQQENVAPMPPQQQFPEAQRGDGNAWMGLEGYYRPTYAPASMHNPYYRYPSLAYGASAYDPRAHSANMYSTFSSHPDPRYGGVQAPVFLPTTGYGHGYGHGHGHDYGNGVPQQGQYTYNTPPEFAATGQARPSYAAQQNRQDPRYPHPSRPAAYP</sequence>
<evidence type="ECO:0000313" key="2">
    <source>
        <dbReference type="EMBL" id="KAF2872491.1"/>
    </source>
</evidence>
<feature type="region of interest" description="Disordered" evidence="1">
    <location>
        <begin position="22"/>
        <end position="53"/>
    </location>
</feature>
<comment type="caution">
    <text evidence="2">The sequence shown here is derived from an EMBL/GenBank/DDBJ whole genome shotgun (WGS) entry which is preliminary data.</text>
</comment>
<feature type="compositionally biased region" description="Pro residues" evidence="1">
    <location>
        <begin position="671"/>
        <end position="680"/>
    </location>
</feature>
<name>A0A7C8IAV3_9PLEO</name>
<dbReference type="EMBL" id="JAADJZ010000009">
    <property type="protein sequence ID" value="KAF2872491.1"/>
    <property type="molecule type" value="Genomic_DNA"/>
</dbReference>
<evidence type="ECO:0000313" key="3">
    <source>
        <dbReference type="Proteomes" id="UP000481861"/>
    </source>
</evidence>
<feature type="compositionally biased region" description="Low complexity" evidence="1">
    <location>
        <begin position="34"/>
        <end position="44"/>
    </location>
</feature>
<protein>
    <submittedName>
        <fullName evidence="2">Uncharacterized protein</fullName>
    </submittedName>
</protein>
<dbReference type="Proteomes" id="UP000481861">
    <property type="component" value="Unassembled WGS sequence"/>
</dbReference>
<evidence type="ECO:0000256" key="1">
    <source>
        <dbReference type="SAM" id="MobiDB-lite"/>
    </source>
</evidence>
<dbReference type="OrthoDB" id="3778180at2759"/>
<keyword evidence="3" id="KW-1185">Reference proteome</keyword>
<reference evidence="2 3" key="1">
    <citation type="submission" date="2020-01" db="EMBL/GenBank/DDBJ databases">
        <authorList>
            <consortium name="DOE Joint Genome Institute"/>
            <person name="Haridas S."/>
            <person name="Albert R."/>
            <person name="Binder M."/>
            <person name="Bloem J."/>
            <person name="Labutti K."/>
            <person name="Salamov A."/>
            <person name="Andreopoulos B."/>
            <person name="Baker S.E."/>
            <person name="Barry K."/>
            <person name="Bills G."/>
            <person name="Bluhm B.H."/>
            <person name="Cannon C."/>
            <person name="Castanera R."/>
            <person name="Culley D.E."/>
            <person name="Daum C."/>
            <person name="Ezra D."/>
            <person name="Gonzalez J.B."/>
            <person name="Henrissat B."/>
            <person name="Kuo A."/>
            <person name="Liang C."/>
            <person name="Lipzen A."/>
            <person name="Lutzoni F."/>
            <person name="Magnuson J."/>
            <person name="Mondo S."/>
            <person name="Nolan M."/>
            <person name="Ohm R."/>
            <person name="Pangilinan J."/>
            <person name="Park H.-J.H."/>
            <person name="Ramirez L."/>
            <person name="Alfaro M."/>
            <person name="Sun H."/>
            <person name="Tritt A."/>
            <person name="Yoshinaga Y."/>
            <person name="Zwiers L.-H.L."/>
            <person name="Turgeon B.G."/>
            <person name="Goodwin S.B."/>
            <person name="Spatafora J.W."/>
            <person name="Crous P.W."/>
            <person name="Grigoriev I.V."/>
        </authorList>
    </citation>
    <scope>NUCLEOTIDE SEQUENCE [LARGE SCALE GENOMIC DNA]</scope>
    <source>
        <strain evidence="2 3">CBS 611.86</strain>
    </source>
</reference>
<accession>A0A7C8IAV3</accession>
<dbReference type="AlphaFoldDB" id="A0A7C8IAV3"/>
<proteinExistence type="predicted"/>